<comment type="caution">
    <text evidence="8">The sequence shown here is derived from an EMBL/GenBank/DDBJ whole genome shotgun (WGS) entry which is preliminary data.</text>
</comment>
<dbReference type="PROSITE" id="PS50043">
    <property type="entry name" value="HTH_LUXR_2"/>
    <property type="match status" value="1"/>
</dbReference>
<feature type="modified residue" description="4-aspartylphosphate" evidence="5">
    <location>
        <position position="101"/>
    </location>
</feature>
<dbReference type="EMBL" id="BAABBU010000006">
    <property type="protein sequence ID" value="GAA4129064.1"/>
    <property type="molecule type" value="Genomic_DNA"/>
</dbReference>
<evidence type="ECO:0000259" key="7">
    <source>
        <dbReference type="PROSITE" id="PS50110"/>
    </source>
</evidence>
<evidence type="ECO:0000256" key="1">
    <source>
        <dbReference type="ARBA" id="ARBA00022553"/>
    </source>
</evidence>
<dbReference type="InterPro" id="IPR016032">
    <property type="entry name" value="Sig_transdc_resp-reg_C-effctor"/>
</dbReference>
<dbReference type="PROSITE" id="PS00622">
    <property type="entry name" value="HTH_LUXR_1"/>
    <property type="match status" value="1"/>
</dbReference>
<keyword evidence="3" id="KW-0238">DNA-binding</keyword>
<evidence type="ECO:0000256" key="3">
    <source>
        <dbReference type="ARBA" id="ARBA00023125"/>
    </source>
</evidence>
<evidence type="ECO:0000313" key="8">
    <source>
        <dbReference type="EMBL" id="GAA4129064.1"/>
    </source>
</evidence>
<dbReference type="Pfam" id="PF00196">
    <property type="entry name" value="GerE"/>
    <property type="match status" value="1"/>
</dbReference>
<sequence>MSFAPGAGRGGLVAPFPAPLRAARKRRVAQTPSGRNTPVHDYVPPMTRIRVLLVDDDPLVRAGLSFMLGGADDIEIVGEAADGAEVGALVDRTHPDVVLMDIRMPSVDGLTATETLRGRADAPQIVVLTTFHADDQVLRALRAGAAGFVLKDTPPAEIVAAVRRVAAGDPVLSPAVTRQLMAHAAGDPGPGDSRRSRARDRVAALNDREREVAVAVGRGLANAEIAAALYMSVATVKTHVSRILAKLDLNNRVQIALLAHDAGLLEETDSP</sequence>
<gene>
    <name evidence="8" type="ORF">GCM10022285_16190</name>
</gene>
<dbReference type="Pfam" id="PF00072">
    <property type="entry name" value="Response_reg"/>
    <property type="match status" value="1"/>
</dbReference>
<dbReference type="InterPro" id="IPR039420">
    <property type="entry name" value="WalR-like"/>
</dbReference>
<dbReference type="SUPFAM" id="SSF46894">
    <property type="entry name" value="C-terminal effector domain of the bipartite response regulators"/>
    <property type="match status" value="1"/>
</dbReference>
<dbReference type="SUPFAM" id="SSF52172">
    <property type="entry name" value="CheY-like"/>
    <property type="match status" value="1"/>
</dbReference>
<evidence type="ECO:0000313" key="9">
    <source>
        <dbReference type="Proteomes" id="UP001501845"/>
    </source>
</evidence>
<dbReference type="SMART" id="SM00421">
    <property type="entry name" value="HTH_LUXR"/>
    <property type="match status" value="1"/>
</dbReference>
<dbReference type="InterPro" id="IPR000792">
    <property type="entry name" value="Tscrpt_reg_LuxR_C"/>
</dbReference>
<dbReference type="InterPro" id="IPR058245">
    <property type="entry name" value="NreC/VraR/RcsB-like_REC"/>
</dbReference>
<dbReference type="InterPro" id="IPR011006">
    <property type="entry name" value="CheY-like_superfamily"/>
</dbReference>
<keyword evidence="1 5" id="KW-0597">Phosphoprotein</keyword>
<evidence type="ECO:0000256" key="2">
    <source>
        <dbReference type="ARBA" id="ARBA00023015"/>
    </source>
</evidence>
<name>A0ABP7Y1V9_9ACTN</name>
<protein>
    <submittedName>
        <fullName evidence="8">Response regulator transcription factor</fullName>
    </submittedName>
</protein>
<dbReference type="Proteomes" id="UP001501845">
    <property type="component" value="Unassembled WGS sequence"/>
</dbReference>
<dbReference type="SMART" id="SM00448">
    <property type="entry name" value="REC"/>
    <property type="match status" value="1"/>
</dbReference>
<dbReference type="PROSITE" id="PS50110">
    <property type="entry name" value="RESPONSE_REGULATORY"/>
    <property type="match status" value="1"/>
</dbReference>
<feature type="domain" description="Response regulatory" evidence="7">
    <location>
        <begin position="50"/>
        <end position="166"/>
    </location>
</feature>
<keyword evidence="2" id="KW-0805">Transcription regulation</keyword>
<keyword evidence="4" id="KW-0804">Transcription</keyword>
<evidence type="ECO:0000256" key="4">
    <source>
        <dbReference type="ARBA" id="ARBA00023163"/>
    </source>
</evidence>
<dbReference type="CDD" id="cd06170">
    <property type="entry name" value="LuxR_C_like"/>
    <property type="match status" value="1"/>
</dbReference>
<feature type="domain" description="HTH luxR-type" evidence="6">
    <location>
        <begin position="198"/>
        <end position="263"/>
    </location>
</feature>
<keyword evidence="9" id="KW-1185">Reference proteome</keyword>
<accession>A0ABP7Y1V9</accession>
<proteinExistence type="predicted"/>
<dbReference type="PANTHER" id="PTHR43214">
    <property type="entry name" value="TWO-COMPONENT RESPONSE REGULATOR"/>
    <property type="match status" value="1"/>
</dbReference>
<reference evidence="9" key="1">
    <citation type="journal article" date="2019" name="Int. J. Syst. Evol. Microbiol.">
        <title>The Global Catalogue of Microorganisms (GCM) 10K type strain sequencing project: providing services to taxonomists for standard genome sequencing and annotation.</title>
        <authorList>
            <consortium name="The Broad Institute Genomics Platform"/>
            <consortium name="The Broad Institute Genome Sequencing Center for Infectious Disease"/>
            <person name="Wu L."/>
            <person name="Ma J."/>
        </authorList>
    </citation>
    <scope>NUCLEOTIDE SEQUENCE [LARGE SCALE GENOMIC DNA]</scope>
    <source>
        <strain evidence="9">JCM 17589</strain>
    </source>
</reference>
<dbReference type="CDD" id="cd17535">
    <property type="entry name" value="REC_NarL-like"/>
    <property type="match status" value="1"/>
</dbReference>
<dbReference type="PANTHER" id="PTHR43214:SF24">
    <property type="entry name" value="TRANSCRIPTIONAL REGULATORY PROTEIN NARL-RELATED"/>
    <property type="match status" value="1"/>
</dbReference>
<evidence type="ECO:0000259" key="6">
    <source>
        <dbReference type="PROSITE" id="PS50043"/>
    </source>
</evidence>
<evidence type="ECO:0000256" key="5">
    <source>
        <dbReference type="PROSITE-ProRule" id="PRU00169"/>
    </source>
</evidence>
<dbReference type="InterPro" id="IPR001789">
    <property type="entry name" value="Sig_transdc_resp-reg_receiver"/>
</dbReference>
<dbReference type="PRINTS" id="PR00038">
    <property type="entry name" value="HTHLUXR"/>
</dbReference>
<organism evidence="8 9">
    <name type="scientific">Streptomyces tunisiensis</name>
    <dbReference type="NCBI Taxonomy" id="948699"/>
    <lineage>
        <taxon>Bacteria</taxon>
        <taxon>Bacillati</taxon>
        <taxon>Actinomycetota</taxon>
        <taxon>Actinomycetes</taxon>
        <taxon>Kitasatosporales</taxon>
        <taxon>Streptomycetaceae</taxon>
        <taxon>Streptomyces</taxon>
    </lineage>
</organism>
<dbReference type="Gene3D" id="3.40.50.2300">
    <property type="match status" value="1"/>
</dbReference>